<evidence type="ECO:0000256" key="1">
    <source>
        <dbReference type="SAM" id="MobiDB-lite"/>
    </source>
</evidence>
<name>A0AAI9XZN7_9PEZI</name>
<comment type="caution">
    <text evidence="2">The sequence shown here is derived from an EMBL/GenBank/DDBJ whole genome shotgun (WGS) entry which is preliminary data.</text>
</comment>
<evidence type="ECO:0000313" key="3">
    <source>
        <dbReference type="Proteomes" id="UP001239213"/>
    </source>
</evidence>
<keyword evidence="3" id="KW-1185">Reference proteome</keyword>
<dbReference type="Proteomes" id="UP001239213">
    <property type="component" value="Unassembled WGS sequence"/>
</dbReference>
<protein>
    <submittedName>
        <fullName evidence="2">Uncharacterized protein</fullName>
    </submittedName>
</protein>
<gene>
    <name evidence="2" type="ORF">CCUS01_07756</name>
</gene>
<sequence length="952" mass="104611">MNAMNNGKGFFPLLPEGLGQRGLAQTKALHNPSNDWAGGQEEMGQQMVKKGNLQLGESERGSARIGPTGLSEQTRGRRRPNSRTQEKEKSLLHPSPAYLLLLSSFPTMNSRTYLPTSPALATYVVLYRAGTVVRSFYTENQGTLPTLGCSIVCSKVKEWYLASLLLHILTSSLLSPGIAKGTSTSTSIASSSHLSLIRIEGHSLLSAPYAAHPSLNLTSLFGNLNVRRAAISLIPRPAGKPMPSTVINPVPPSFSSLSTWSDGRANQDNNRADAHHELAANQSNRTSNVDVSEVETPGRCSLGPCISYTPWPCAFNRNTSQSTPIYCQHCSSGEGGQQNQQTGQAHLNVAAMDGRAGKEKEKVEAKRNAVPLPASPSSLVSIGKRNEQLFASLSLRLPSDCSTERVEEIQDIQDCCSYLLTSIPEGGLIIRPEAESYGGAPTPATDRGVDKGLARTHLRTTAQYLFRRSRESRRNKHLKKRHWLVSGAACITLHIYNILKPSVPAGSQISPAPLSPRYLYDMKNYVLQFSHVNGLEPAVIFFLLMSRARLSSLCPPSLSSLFFLSRLITTKPFLLIRRTNSRSSNSRKRASTRGLHSLFRLSVACFGYGDPAEAVHPPRLASLHNTFGGICPEPRVKIKYLLLGGVWVLLLSTLAAMATRTLCSRTAHGSNNVNGLSALRAYQGGNRALSTSHGRTNIHDPYPVRPLSQVSQLLRNHGERTFNYFIPPIKCSDEKNQCRDSESRLRLQPSSARQRILPARPVSAARLEHSPLRRWLLERYRQPSAIPTTGNQRFHTRTFALQMGYYLGLSQLNAMTARRKVCRSTDGRPRKLGTTLPGMSWFGGEAEPQIMYQTANGSRDSEREARGAMSSAMTTSQLPDSQYKYAGSLMRLNIGSNIRLLMVLCFFPNRFLGKAAPDTVAEVHNVDQSGGSGDWADRFLPVLRIYIHFSIG</sequence>
<organism evidence="2 3">
    <name type="scientific">Colletotrichum cuscutae</name>
    <dbReference type="NCBI Taxonomy" id="1209917"/>
    <lineage>
        <taxon>Eukaryota</taxon>
        <taxon>Fungi</taxon>
        <taxon>Dikarya</taxon>
        <taxon>Ascomycota</taxon>
        <taxon>Pezizomycotina</taxon>
        <taxon>Sordariomycetes</taxon>
        <taxon>Hypocreomycetidae</taxon>
        <taxon>Glomerellales</taxon>
        <taxon>Glomerellaceae</taxon>
        <taxon>Colletotrichum</taxon>
        <taxon>Colletotrichum acutatum species complex</taxon>
    </lineage>
</organism>
<feature type="region of interest" description="Disordered" evidence="1">
    <location>
        <begin position="56"/>
        <end position="90"/>
    </location>
</feature>
<dbReference type="EMBL" id="MPDP01000263">
    <property type="protein sequence ID" value="KAK1465349.1"/>
    <property type="molecule type" value="Genomic_DNA"/>
</dbReference>
<dbReference type="AlphaFoldDB" id="A0AAI9XZN7"/>
<accession>A0AAI9XZN7</accession>
<feature type="region of interest" description="Disordered" evidence="1">
    <location>
        <begin position="856"/>
        <end position="875"/>
    </location>
</feature>
<reference evidence="2" key="1">
    <citation type="submission" date="2016-11" db="EMBL/GenBank/DDBJ databases">
        <title>The genome sequence of Colletotrichum cuscutae.</title>
        <authorList>
            <person name="Baroncelli R."/>
        </authorList>
    </citation>
    <scope>NUCLEOTIDE SEQUENCE</scope>
    <source>
        <strain evidence="2">IMI 304802</strain>
    </source>
</reference>
<proteinExistence type="predicted"/>
<evidence type="ECO:0000313" key="2">
    <source>
        <dbReference type="EMBL" id="KAK1465349.1"/>
    </source>
</evidence>